<dbReference type="PANTHER" id="PTHR30061">
    <property type="entry name" value="MALTOSE-BINDING PERIPLASMIC PROTEIN"/>
    <property type="match status" value="1"/>
</dbReference>
<dbReference type="PROSITE" id="PS51257">
    <property type="entry name" value="PROKAR_LIPOPROTEIN"/>
    <property type="match status" value="1"/>
</dbReference>
<evidence type="ECO:0000313" key="5">
    <source>
        <dbReference type="EMBL" id="GAA3643336.1"/>
    </source>
</evidence>
<keyword evidence="2" id="KW-0813">Transport</keyword>
<evidence type="ECO:0000256" key="1">
    <source>
        <dbReference type="ARBA" id="ARBA00008520"/>
    </source>
</evidence>
<gene>
    <name evidence="5" type="ORF">GCM10022224_002150</name>
</gene>
<dbReference type="EMBL" id="BAAAZP010000003">
    <property type="protein sequence ID" value="GAA3643336.1"/>
    <property type="molecule type" value="Genomic_DNA"/>
</dbReference>
<dbReference type="Gene3D" id="3.40.190.10">
    <property type="entry name" value="Periplasmic binding protein-like II"/>
    <property type="match status" value="1"/>
</dbReference>
<keyword evidence="6" id="KW-1185">Reference proteome</keyword>
<dbReference type="CDD" id="cd13585">
    <property type="entry name" value="PBP2_TMBP_like"/>
    <property type="match status" value="1"/>
</dbReference>
<keyword evidence="3 4" id="KW-0732">Signal</keyword>
<accession>A0ABP7AZB6</accession>
<feature type="signal peptide" evidence="4">
    <location>
        <begin position="1"/>
        <end position="21"/>
    </location>
</feature>
<name>A0ABP7AZB6_9ACTN</name>
<dbReference type="PANTHER" id="PTHR30061:SF50">
    <property type="entry name" value="MALTOSE_MALTODEXTRIN-BINDING PERIPLASMIC PROTEIN"/>
    <property type="match status" value="1"/>
</dbReference>
<organism evidence="5 6">
    <name type="scientific">Nonomuraea antimicrobica</name>
    <dbReference type="NCBI Taxonomy" id="561173"/>
    <lineage>
        <taxon>Bacteria</taxon>
        <taxon>Bacillati</taxon>
        <taxon>Actinomycetota</taxon>
        <taxon>Actinomycetes</taxon>
        <taxon>Streptosporangiales</taxon>
        <taxon>Streptosporangiaceae</taxon>
        <taxon>Nonomuraea</taxon>
    </lineage>
</organism>
<evidence type="ECO:0000256" key="2">
    <source>
        <dbReference type="ARBA" id="ARBA00022448"/>
    </source>
</evidence>
<evidence type="ECO:0000256" key="3">
    <source>
        <dbReference type="ARBA" id="ARBA00022729"/>
    </source>
</evidence>
<proteinExistence type="inferred from homology"/>
<protein>
    <submittedName>
        <fullName evidence="5">Sugar ABC transporter substrate-binding protein</fullName>
    </submittedName>
</protein>
<sequence length="416" mass="44152">MRLGGVSLRRVAALLMAGVLATGCGGGGGTDSAGDSGGEKTLTLWHYYGPPDSATGGALVRLVERYEREHPGVDVQPRHIPFGDFTRTLLQSAAGGELPDIALINAFHTQAMVEAGIIQELDDKVAAWGKKDGFFPASWQTTQVGGKTYGLPHLADAYALYYNTDLLDEAGVEPPKTWDEVAATAKKLATGERQGLAVSGIEGDEGATGLIIRILAAGGDVAKVNTPQATKALTQFKEMVDSGAMSKGILGWNEEDVKNQFANERTAMMINSATYVSTLRTEKPDLKWKVALLPKDAQNPTLLGAENLTITSGSKNPDAAWDLMTWMQRPEVLAEYLPDRNKLPARSDVPPGEDEARAVFQEQLKSAWVPEGPLAASASEVFTHLQGALQAAISGSANVGDALTQAQQKIDQALAG</sequence>
<comment type="caution">
    <text evidence="5">The sequence shown here is derived from an EMBL/GenBank/DDBJ whole genome shotgun (WGS) entry which is preliminary data.</text>
</comment>
<dbReference type="Proteomes" id="UP001500902">
    <property type="component" value="Unassembled WGS sequence"/>
</dbReference>
<comment type="similarity">
    <text evidence="1">Belongs to the bacterial solute-binding protein 1 family.</text>
</comment>
<feature type="chain" id="PRO_5045985061" evidence="4">
    <location>
        <begin position="22"/>
        <end position="416"/>
    </location>
</feature>
<dbReference type="RefSeq" id="WP_344871935.1">
    <property type="nucleotide sequence ID" value="NZ_BAAAZP010000003.1"/>
</dbReference>
<dbReference type="InterPro" id="IPR006059">
    <property type="entry name" value="SBP"/>
</dbReference>
<dbReference type="Pfam" id="PF01547">
    <property type="entry name" value="SBP_bac_1"/>
    <property type="match status" value="1"/>
</dbReference>
<reference evidence="6" key="1">
    <citation type="journal article" date="2019" name="Int. J. Syst. Evol. Microbiol.">
        <title>The Global Catalogue of Microorganisms (GCM) 10K type strain sequencing project: providing services to taxonomists for standard genome sequencing and annotation.</title>
        <authorList>
            <consortium name="The Broad Institute Genomics Platform"/>
            <consortium name="The Broad Institute Genome Sequencing Center for Infectious Disease"/>
            <person name="Wu L."/>
            <person name="Ma J."/>
        </authorList>
    </citation>
    <scope>NUCLEOTIDE SEQUENCE [LARGE SCALE GENOMIC DNA]</scope>
    <source>
        <strain evidence="6">JCM 16904</strain>
    </source>
</reference>
<evidence type="ECO:0000256" key="4">
    <source>
        <dbReference type="SAM" id="SignalP"/>
    </source>
</evidence>
<dbReference type="SUPFAM" id="SSF53850">
    <property type="entry name" value="Periplasmic binding protein-like II"/>
    <property type="match status" value="1"/>
</dbReference>
<evidence type="ECO:0000313" key="6">
    <source>
        <dbReference type="Proteomes" id="UP001500902"/>
    </source>
</evidence>